<reference evidence="1 2" key="1">
    <citation type="submission" date="2016-06" db="EMBL/GenBank/DDBJ databases">
        <title>Comparative genomics of the ectomycorrhizal sister species Rhizopogon vinicolor and Rhizopogon vesiculosus (Basidiomycota: Boletales) reveals a divergence of the mating type B locus.</title>
        <authorList>
            <consortium name="DOE Joint Genome Institute"/>
            <person name="Mujic A.B."/>
            <person name="Kuo A."/>
            <person name="Tritt A."/>
            <person name="Lipzen A."/>
            <person name="Chen C."/>
            <person name="Johnson J."/>
            <person name="Sharma A."/>
            <person name="Barry K."/>
            <person name="Grigoriev I.V."/>
            <person name="Spatafora J.W."/>
        </authorList>
    </citation>
    <scope>NUCLEOTIDE SEQUENCE [LARGE SCALE GENOMIC DNA]</scope>
    <source>
        <strain evidence="1 2">AM-OR11-026</strain>
    </source>
</reference>
<proteinExistence type="predicted"/>
<name>A0A1B7ND76_9AGAM</name>
<dbReference type="InParanoid" id="A0A1B7ND76"/>
<organism evidence="1 2">
    <name type="scientific">Rhizopogon vinicolor AM-OR11-026</name>
    <dbReference type="NCBI Taxonomy" id="1314800"/>
    <lineage>
        <taxon>Eukaryota</taxon>
        <taxon>Fungi</taxon>
        <taxon>Dikarya</taxon>
        <taxon>Basidiomycota</taxon>
        <taxon>Agaricomycotina</taxon>
        <taxon>Agaricomycetes</taxon>
        <taxon>Agaricomycetidae</taxon>
        <taxon>Boletales</taxon>
        <taxon>Suillineae</taxon>
        <taxon>Rhizopogonaceae</taxon>
        <taxon>Rhizopogon</taxon>
    </lineage>
</organism>
<evidence type="ECO:0000313" key="2">
    <source>
        <dbReference type="Proteomes" id="UP000092154"/>
    </source>
</evidence>
<dbReference type="AlphaFoldDB" id="A0A1B7ND76"/>
<protein>
    <submittedName>
        <fullName evidence="1">Uncharacterized protein</fullName>
    </submittedName>
</protein>
<dbReference type="Proteomes" id="UP000092154">
    <property type="component" value="Unassembled WGS sequence"/>
</dbReference>
<keyword evidence="2" id="KW-1185">Reference proteome</keyword>
<gene>
    <name evidence="1" type="ORF">K503DRAFT_732790</name>
</gene>
<dbReference type="OrthoDB" id="4202165at2759"/>
<dbReference type="EMBL" id="KV448148">
    <property type="protein sequence ID" value="OAX42835.1"/>
    <property type="molecule type" value="Genomic_DNA"/>
</dbReference>
<accession>A0A1B7ND76</accession>
<evidence type="ECO:0000313" key="1">
    <source>
        <dbReference type="EMBL" id="OAX42835.1"/>
    </source>
</evidence>
<sequence>MFQSYFSVGGSAESSNACDVETILNRPSVEVVEIALLALQGAGVELVEWDVLLRMRMGDFSYLVPDDRLEDACNILESIGLPSSPPSDLALESQGDLYARGRFYRITRSTQPFFTDRISLYPFSLATFSRSELSEQQPSHLSPSRCSSILVPRPSAVCAFIIRTMAKYPRYCYTRTVLDNESGELVLYFFLGYTLHNLHKEEEEAWQLEDKDRRIAAASNTVKQ</sequence>